<comment type="caution">
    <text evidence="2">The sequence shown here is derived from an EMBL/GenBank/DDBJ whole genome shotgun (WGS) entry which is preliminary data.</text>
</comment>
<gene>
    <name evidence="2" type="ORF">PECUL_23A003197</name>
</gene>
<dbReference type="EMBL" id="CAKOES020002480">
    <property type="protein sequence ID" value="CAH2331139.1"/>
    <property type="molecule type" value="Genomic_DNA"/>
</dbReference>
<organism evidence="2 3">
    <name type="scientific">Pelobates cultripes</name>
    <name type="common">Western spadefoot toad</name>
    <dbReference type="NCBI Taxonomy" id="61616"/>
    <lineage>
        <taxon>Eukaryota</taxon>
        <taxon>Metazoa</taxon>
        <taxon>Chordata</taxon>
        <taxon>Craniata</taxon>
        <taxon>Vertebrata</taxon>
        <taxon>Euteleostomi</taxon>
        <taxon>Amphibia</taxon>
        <taxon>Batrachia</taxon>
        <taxon>Anura</taxon>
        <taxon>Pelobatoidea</taxon>
        <taxon>Pelobatidae</taxon>
        <taxon>Pelobates</taxon>
    </lineage>
</organism>
<proteinExistence type="predicted"/>
<protein>
    <submittedName>
        <fullName evidence="2">Uncharacterized protein</fullName>
    </submittedName>
</protein>
<keyword evidence="1" id="KW-0812">Transmembrane</keyword>
<keyword evidence="3" id="KW-1185">Reference proteome</keyword>
<keyword evidence="1" id="KW-1133">Transmembrane helix</keyword>
<sequence length="135" mass="14968">MASTMPFVPLSTTPDGTMYIVQTVILFIMSMSWYVHTVSQVSHPTTTYHLSVTLHTHTPPMLDAIKAHNASTRTDSDTFSSSGQFHHSIIGPYPTNPTTQPIKRNVMLIYKLDGKGSGKINSTMTYVADFHKPVK</sequence>
<dbReference type="Proteomes" id="UP001295444">
    <property type="component" value="Unassembled WGS sequence"/>
</dbReference>
<name>A0AAD1TQK7_PELCU</name>
<dbReference type="AlphaFoldDB" id="A0AAD1TQK7"/>
<reference evidence="2" key="1">
    <citation type="submission" date="2022-03" db="EMBL/GenBank/DDBJ databases">
        <authorList>
            <person name="Alioto T."/>
            <person name="Alioto T."/>
            <person name="Gomez Garrido J."/>
        </authorList>
    </citation>
    <scope>NUCLEOTIDE SEQUENCE</scope>
</reference>
<keyword evidence="1" id="KW-0472">Membrane</keyword>
<evidence type="ECO:0000313" key="3">
    <source>
        <dbReference type="Proteomes" id="UP001295444"/>
    </source>
</evidence>
<evidence type="ECO:0000313" key="2">
    <source>
        <dbReference type="EMBL" id="CAH2331139.1"/>
    </source>
</evidence>
<feature type="transmembrane region" description="Helical" evidence="1">
    <location>
        <begin position="16"/>
        <end position="35"/>
    </location>
</feature>
<accession>A0AAD1TQK7</accession>
<evidence type="ECO:0000256" key="1">
    <source>
        <dbReference type="SAM" id="Phobius"/>
    </source>
</evidence>